<organism evidence="4 5">
    <name type="scientific">Atopomonas hussainii</name>
    <dbReference type="NCBI Taxonomy" id="1429083"/>
    <lineage>
        <taxon>Bacteria</taxon>
        <taxon>Pseudomonadati</taxon>
        <taxon>Pseudomonadota</taxon>
        <taxon>Gammaproteobacteria</taxon>
        <taxon>Pseudomonadales</taxon>
        <taxon>Pseudomonadaceae</taxon>
        <taxon>Atopomonas</taxon>
    </lineage>
</organism>
<dbReference type="PANTHER" id="PTHR43285">
    <property type="entry name" value="ANTHRANILATE PHOSPHORIBOSYLTRANSFERASE"/>
    <property type="match status" value="1"/>
</dbReference>
<accession>A0A1H7R977</accession>
<dbReference type="EMBL" id="FOAS01000014">
    <property type="protein sequence ID" value="SEL56709.1"/>
    <property type="molecule type" value="Genomic_DNA"/>
</dbReference>
<dbReference type="STRING" id="1429083.GCA_001885685_03190"/>
<reference evidence="4 5" key="1">
    <citation type="submission" date="2016-10" db="EMBL/GenBank/DDBJ databases">
        <authorList>
            <person name="de Groot N.N."/>
        </authorList>
    </citation>
    <scope>NUCLEOTIDE SEQUENCE [LARGE SCALE GENOMIC DNA]</scope>
    <source>
        <strain evidence="4 5">JCM 19513</strain>
    </source>
</reference>
<dbReference type="InterPro" id="IPR005940">
    <property type="entry name" value="Anthranilate_Pribosyl_Tfrase"/>
</dbReference>
<dbReference type="Pfam" id="PF02885">
    <property type="entry name" value="Glycos_trans_3N"/>
    <property type="match status" value="1"/>
</dbReference>
<proteinExistence type="predicted"/>
<evidence type="ECO:0000313" key="4">
    <source>
        <dbReference type="EMBL" id="SEL56709.1"/>
    </source>
</evidence>
<dbReference type="SUPFAM" id="SSF52418">
    <property type="entry name" value="Nucleoside phosphorylase/phosphoribosyltransferase catalytic domain"/>
    <property type="match status" value="1"/>
</dbReference>
<sequence>MTLTTPAEHPFATYVRILGKGQRGSRGLTREEAEHAMGMVMRGEVTDEQLGAFLMLLRFKEESPEELAGFCSAVRAEINAPEIAVDLDWPSYAGKKRQLNWYLLAAKCLAKQGHRVFLHGGGAHTAGRLYSEALLADLDIPLCHDWQSVAQALDQHNIAFMPLAAWSPRLQHMIDLRNILGLRSPIHSLVRLINPLQARCGLQSIFHPGYQAVHQEASRLLGDHALVIKGDGGEVEMRPDVDSDVLGTQAGTSWTERWSALSNQRLMKPEQLDPAQLRSVWTKTTSDAYGELAAQATMALALRGLGLEQDEAQQRAQQYWQAR</sequence>
<dbReference type="InterPro" id="IPR035902">
    <property type="entry name" value="Nuc_phospho_transferase"/>
</dbReference>
<dbReference type="PANTHER" id="PTHR43285:SF4">
    <property type="entry name" value="TRANSFERASE"/>
    <property type="match status" value="1"/>
</dbReference>
<feature type="domain" description="Glycosyl transferase family 3 N-terminal" evidence="3">
    <location>
        <begin position="24"/>
        <end position="76"/>
    </location>
</feature>
<dbReference type="InterPro" id="IPR036320">
    <property type="entry name" value="Glycosyl_Trfase_fam3_N_dom_sf"/>
</dbReference>
<dbReference type="Proteomes" id="UP000185766">
    <property type="component" value="Unassembled WGS sequence"/>
</dbReference>
<dbReference type="Gene3D" id="3.40.1030.10">
    <property type="entry name" value="Nucleoside phosphorylase/phosphoribosyltransferase catalytic domain"/>
    <property type="match status" value="1"/>
</dbReference>
<keyword evidence="5" id="KW-1185">Reference proteome</keyword>
<dbReference type="RefSeq" id="WP_074869683.1">
    <property type="nucleotide sequence ID" value="NZ_FOAS01000014.1"/>
</dbReference>
<dbReference type="GO" id="GO:0005829">
    <property type="term" value="C:cytosol"/>
    <property type="evidence" value="ECO:0007669"/>
    <property type="project" value="TreeGrafter"/>
</dbReference>
<gene>
    <name evidence="4" type="ORF">SAMN05216214_11457</name>
</gene>
<evidence type="ECO:0000313" key="5">
    <source>
        <dbReference type="Proteomes" id="UP000185766"/>
    </source>
</evidence>
<evidence type="ECO:0000259" key="3">
    <source>
        <dbReference type="Pfam" id="PF02885"/>
    </source>
</evidence>
<dbReference type="AlphaFoldDB" id="A0A1H7R977"/>
<keyword evidence="2 4" id="KW-0808">Transferase</keyword>
<dbReference type="Gene3D" id="1.20.970.10">
    <property type="entry name" value="Transferase, Pyrimidine Nucleoside Phosphorylase, Chain C"/>
    <property type="match status" value="1"/>
</dbReference>
<evidence type="ECO:0000256" key="1">
    <source>
        <dbReference type="ARBA" id="ARBA00022676"/>
    </source>
</evidence>
<dbReference type="GO" id="GO:0004048">
    <property type="term" value="F:anthranilate phosphoribosyltransferase activity"/>
    <property type="evidence" value="ECO:0007669"/>
    <property type="project" value="InterPro"/>
</dbReference>
<evidence type="ECO:0000256" key="2">
    <source>
        <dbReference type="ARBA" id="ARBA00022679"/>
    </source>
</evidence>
<dbReference type="NCBIfam" id="NF006564">
    <property type="entry name" value="PRK09071.1"/>
    <property type="match status" value="1"/>
</dbReference>
<dbReference type="SUPFAM" id="SSF47648">
    <property type="entry name" value="Nucleoside phosphorylase/phosphoribosyltransferase N-terminal domain"/>
    <property type="match status" value="1"/>
</dbReference>
<dbReference type="GO" id="GO:0000162">
    <property type="term" value="P:L-tryptophan biosynthetic process"/>
    <property type="evidence" value="ECO:0007669"/>
    <property type="project" value="UniProtKB-KW"/>
</dbReference>
<name>A0A1H7R977_9GAMM</name>
<protein>
    <submittedName>
        <fullName evidence="4">Anthranilate phosphoribosyltransferase</fullName>
    </submittedName>
</protein>
<dbReference type="InterPro" id="IPR017459">
    <property type="entry name" value="Glycosyl_Trfase_fam3_N_dom"/>
</dbReference>
<keyword evidence="1 4" id="KW-0328">Glycosyltransferase</keyword>